<comment type="caution">
    <text evidence="1">The sequence shown here is derived from an EMBL/GenBank/DDBJ whole genome shotgun (WGS) entry which is preliminary data.</text>
</comment>
<accession>A0ABQ5DBE8</accession>
<reference evidence="1" key="2">
    <citation type="submission" date="2022-01" db="EMBL/GenBank/DDBJ databases">
        <authorList>
            <person name="Yamashiro T."/>
            <person name="Shiraishi A."/>
            <person name="Satake H."/>
            <person name="Nakayama K."/>
        </authorList>
    </citation>
    <scope>NUCLEOTIDE SEQUENCE</scope>
</reference>
<gene>
    <name evidence="1" type="ORF">Tco_0927009</name>
</gene>
<sequence length="79" mass="8964">MEFAADGAVNFALKMERDMITENLDLEPKIDAMMRDFLDPSRWKKLSKETSRKILLGGDGSCRMTFKPIAGLIAKEKLK</sequence>
<name>A0ABQ5DBE8_9ASTR</name>
<protein>
    <submittedName>
        <fullName evidence="1">Uncharacterized protein</fullName>
    </submittedName>
</protein>
<dbReference type="Proteomes" id="UP001151760">
    <property type="component" value="Unassembled WGS sequence"/>
</dbReference>
<organism evidence="1 2">
    <name type="scientific">Tanacetum coccineum</name>
    <dbReference type="NCBI Taxonomy" id="301880"/>
    <lineage>
        <taxon>Eukaryota</taxon>
        <taxon>Viridiplantae</taxon>
        <taxon>Streptophyta</taxon>
        <taxon>Embryophyta</taxon>
        <taxon>Tracheophyta</taxon>
        <taxon>Spermatophyta</taxon>
        <taxon>Magnoliopsida</taxon>
        <taxon>eudicotyledons</taxon>
        <taxon>Gunneridae</taxon>
        <taxon>Pentapetalae</taxon>
        <taxon>asterids</taxon>
        <taxon>campanulids</taxon>
        <taxon>Asterales</taxon>
        <taxon>Asteraceae</taxon>
        <taxon>Asteroideae</taxon>
        <taxon>Anthemideae</taxon>
        <taxon>Anthemidinae</taxon>
        <taxon>Tanacetum</taxon>
    </lineage>
</organism>
<evidence type="ECO:0000313" key="1">
    <source>
        <dbReference type="EMBL" id="GJT36590.1"/>
    </source>
</evidence>
<evidence type="ECO:0000313" key="2">
    <source>
        <dbReference type="Proteomes" id="UP001151760"/>
    </source>
</evidence>
<dbReference type="EMBL" id="BQNB010015151">
    <property type="protein sequence ID" value="GJT36590.1"/>
    <property type="molecule type" value="Genomic_DNA"/>
</dbReference>
<reference evidence="1" key="1">
    <citation type="journal article" date="2022" name="Int. J. Mol. Sci.">
        <title>Draft Genome of Tanacetum Coccineum: Genomic Comparison of Closely Related Tanacetum-Family Plants.</title>
        <authorList>
            <person name="Yamashiro T."/>
            <person name="Shiraishi A."/>
            <person name="Nakayama K."/>
            <person name="Satake H."/>
        </authorList>
    </citation>
    <scope>NUCLEOTIDE SEQUENCE</scope>
</reference>
<proteinExistence type="predicted"/>
<keyword evidence="2" id="KW-1185">Reference proteome</keyword>